<proteinExistence type="predicted"/>
<dbReference type="PANTHER" id="PTHR30222:SF2">
    <property type="entry name" value="ABC TRANSPORTER SUBSTRATE-BINDING PROTEIN"/>
    <property type="match status" value="1"/>
</dbReference>
<dbReference type="SUPFAM" id="SSF53850">
    <property type="entry name" value="Periplasmic binding protein-like II"/>
    <property type="match status" value="1"/>
</dbReference>
<dbReference type="CDD" id="cd13589">
    <property type="entry name" value="PBP2_polyamine_RpCGA009"/>
    <property type="match status" value="1"/>
</dbReference>
<evidence type="ECO:0000256" key="2">
    <source>
        <dbReference type="SAM" id="SignalP"/>
    </source>
</evidence>
<dbReference type="RefSeq" id="WP_155041169.1">
    <property type="nucleotide sequence ID" value="NZ_WMIG01000014.1"/>
</dbReference>
<feature type="chain" id="PRO_5032597163" evidence="2">
    <location>
        <begin position="21"/>
        <end position="358"/>
    </location>
</feature>
<sequence>MNRKFILTTAMTLFATTAMADEITVMSWGGTYGQSQVEAYHNPFAAQTGIKVVSLDSDNPAIPIKAQVEAGNVTTNVADVEYADAIRLCDEGLLEPIDPSILPPAPDGTPASEDFLPQGLSDCAVGSIVFSTIFAYDKTKFPEAKPQTIADFFDTQKFPGKRGIKKVPKAVLEMALMGDGVPADQVYAVLDTEEGIDRAFAKLESIKKDIVWWETGAQPPQLLADGEVAMTMAYNGRIFGAAVSEGKPFEIVWDGQVYEYNLFVIPKGAEKQGQALEFIKFATDTQRLADQAKWISYGPARKSSAEFVGLYQDGKTEMAPHMPTNAANMQNALGSSYEFWVDHEAELAERFSAWLSLS</sequence>
<dbReference type="Gene3D" id="3.40.190.10">
    <property type="entry name" value="Periplasmic binding protein-like II"/>
    <property type="match status" value="2"/>
</dbReference>
<dbReference type="OrthoDB" id="9815444at2"/>
<feature type="signal peptide" evidence="2">
    <location>
        <begin position="1"/>
        <end position="20"/>
    </location>
</feature>
<evidence type="ECO:0000313" key="4">
    <source>
        <dbReference type="Proteomes" id="UP000449846"/>
    </source>
</evidence>
<dbReference type="PANTHER" id="PTHR30222">
    <property type="entry name" value="SPERMIDINE/PUTRESCINE-BINDING PERIPLASMIC PROTEIN"/>
    <property type="match status" value="1"/>
</dbReference>
<dbReference type="InterPro" id="IPR006059">
    <property type="entry name" value="SBP"/>
</dbReference>
<evidence type="ECO:0000313" key="3">
    <source>
        <dbReference type="EMBL" id="MTH61226.1"/>
    </source>
</evidence>
<accession>A0A844HMX8</accession>
<gene>
    <name evidence="3" type="ORF">GL300_18605</name>
</gene>
<organism evidence="3 4">
    <name type="scientific">Paracoccus litorisediminis</name>
    <dbReference type="NCBI Taxonomy" id="2006130"/>
    <lineage>
        <taxon>Bacteria</taxon>
        <taxon>Pseudomonadati</taxon>
        <taxon>Pseudomonadota</taxon>
        <taxon>Alphaproteobacteria</taxon>
        <taxon>Rhodobacterales</taxon>
        <taxon>Paracoccaceae</taxon>
        <taxon>Paracoccus</taxon>
    </lineage>
</organism>
<dbReference type="EMBL" id="WMIG01000014">
    <property type="protein sequence ID" value="MTH61226.1"/>
    <property type="molecule type" value="Genomic_DNA"/>
</dbReference>
<dbReference type="Proteomes" id="UP000449846">
    <property type="component" value="Unassembled WGS sequence"/>
</dbReference>
<evidence type="ECO:0000256" key="1">
    <source>
        <dbReference type="ARBA" id="ARBA00022729"/>
    </source>
</evidence>
<protein>
    <submittedName>
        <fullName evidence="3">Extracellular solute-binding protein</fullName>
    </submittedName>
</protein>
<name>A0A844HMX8_9RHOB</name>
<comment type="caution">
    <text evidence="3">The sequence shown here is derived from an EMBL/GenBank/DDBJ whole genome shotgun (WGS) entry which is preliminary data.</text>
</comment>
<dbReference type="AlphaFoldDB" id="A0A844HMX8"/>
<reference evidence="3 4" key="1">
    <citation type="submission" date="2019-11" db="EMBL/GenBank/DDBJ databases">
        <authorList>
            <person name="Dong K."/>
        </authorList>
    </citation>
    <scope>NUCLEOTIDE SEQUENCE [LARGE SCALE GENOMIC DNA]</scope>
    <source>
        <strain evidence="3 4">NBRC 112902</strain>
    </source>
</reference>
<dbReference type="Pfam" id="PF13416">
    <property type="entry name" value="SBP_bac_8"/>
    <property type="match status" value="1"/>
</dbReference>
<keyword evidence="4" id="KW-1185">Reference proteome</keyword>
<keyword evidence="1 2" id="KW-0732">Signal</keyword>